<dbReference type="CDD" id="cd00132">
    <property type="entry name" value="CRIB"/>
    <property type="match status" value="1"/>
</dbReference>
<dbReference type="SUPFAM" id="SSF50630">
    <property type="entry name" value="Acid proteases"/>
    <property type="match status" value="1"/>
</dbReference>
<dbReference type="PANTHER" id="PTHR48475">
    <property type="entry name" value="RIBONUCLEASE H"/>
    <property type="match status" value="1"/>
</dbReference>
<dbReference type="InterPro" id="IPR041588">
    <property type="entry name" value="Integrase_H2C2"/>
</dbReference>
<keyword evidence="2" id="KW-0175">Coiled coil</keyword>
<feature type="region of interest" description="Disordered" evidence="3">
    <location>
        <begin position="698"/>
        <end position="757"/>
    </location>
</feature>
<dbReference type="Pfam" id="PF17921">
    <property type="entry name" value="Integrase_H2C2"/>
    <property type="match status" value="1"/>
</dbReference>
<feature type="region of interest" description="Disordered" evidence="3">
    <location>
        <begin position="1342"/>
        <end position="1380"/>
    </location>
</feature>
<feature type="compositionally biased region" description="Polar residues" evidence="3">
    <location>
        <begin position="365"/>
        <end position="376"/>
    </location>
</feature>
<feature type="compositionally biased region" description="Polar residues" evidence="3">
    <location>
        <begin position="62"/>
        <end position="73"/>
    </location>
</feature>
<feature type="region of interest" description="Disordered" evidence="3">
    <location>
        <begin position="1159"/>
        <end position="1182"/>
    </location>
</feature>
<organism evidence="8">
    <name type="scientific">Fagus sylvatica</name>
    <name type="common">Beechnut</name>
    <dbReference type="NCBI Taxonomy" id="28930"/>
    <lineage>
        <taxon>Eukaryota</taxon>
        <taxon>Viridiplantae</taxon>
        <taxon>Streptophyta</taxon>
        <taxon>Embryophyta</taxon>
        <taxon>Tracheophyta</taxon>
        <taxon>Spermatophyta</taxon>
        <taxon>Magnoliopsida</taxon>
        <taxon>eudicotyledons</taxon>
        <taxon>Gunneridae</taxon>
        <taxon>Pentapetalae</taxon>
        <taxon>rosids</taxon>
        <taxon>fabids</taxon>
        <taxon>Fagales</taxon>
        <taxon>Fagaceae</taxon>
        <taxon>Fagus</taxon>
    </lineage>
</organism>
<feature type="region of interest" description="Disordered" evidence="3">
    <location>
        <begin position="278"/>
        <end position="412"/>
    </location>
</feature>
<dbReference type="EMBL" id="OIVN01005263">
    <property type="protein sequence ID" value="SPD21670.1"/>
    <property type="molecule type" value="Genomic_DNA"/>
</dbReference>
<feature type="compositionally biased region" description="Polar residues" evidence="3">
    <location>
        <begin position="114"/>
        <end position="124"/>
    </location>
</feature>
<dbReference type="PROSITE" id="PS50108">
    <property type="entry name" value="CRIB"/>
    <property type="match status" value="1"/>
</dbReference>
<dbReference type="Pfam" id="PF00078">
    <property type="entry name" value="RVT_1"/>
    <property type="match status" value="1"/>
</dbReference>
<feature type="region of interest" description="Disordered" evidence="3">
    <location>
        <begin position="61"/>
        <end position="180"/>
    </location>
</feature>
<dbReference type="Gene3D" id="1.10.340.70">
    <property type="match status" value="1"/>
</dbReference>
<dbReference type="SMART" id="SM00285">
    <property type="entry name" value="PBD"/>
    <property type="match status" value="1"/>
</dbReference>
<dbReference type="InterPro" id="IPR000477">
    <property type="entry name" value="RT_dom"/>
</dbReference>
<dbReference type="GO" id="GO:0006310">
    <property type="term" value="P:DNA recombination"/>
    <property type="evidence" value="ECO:0007669"/>
    <property type="project" value="UniProtKB-KW"/>
</dbReference>
<dbReference type="InterPro" id="IPR043128">
    <property type="entry name" value="Rev_trsase/Diguanyl_cyclase"/>
</dbReference>
<dbReference type="Pfam" id="PF00665">
    <property type="entry name" value="rve"/>
    <property type="match status" value="1"/>
</dbReference>
<feature type="domain" description="CRIB" evidence="4">
    <location>
        <begin position="3"/>
        <end position="16"/>
    </location>
</feature>
<evidence type="ECO:0000256" key="3">
    <source>
        <dbReference type="SAM" id="MobiDB-lite"/>
    </source>
</evidence>
<evidence type="ECO:0000259" key="5">
    <source>
        <dbReference type="PROSITE" id="PS50878"/>
    </source>
</evidence>
<dbReference type="Pfam" id="PF13456">
    <property type="entry name" value="RVT_3"/>
    <property type="match status" value="1"/>
</dbReference>
<feature type="coiled-coil region" evidence="2">
    <location>
        <begin position="2398"/>
        <end position="2435"/>
    </location>
</feature>
<evidence type="ECO:0000259" key="7">
    <source>
        <dbReference type="PROSITE" id="PS50994"/>
    </source>
</evidence>
<dbReference type="Gene3D" id="3.30.70.270">
    <property type="match status" value="2"/>
</dbReference>
<dbReference type="PROSITE" id="PS50994">
    <property type="entry name" value="INTEGRASE"/>
    <property type="match status" value="1"/>
</dbReference>
<sequence length="2514" mass="284692">MQIGFPTDVKHVAHIGWDGPSTNTPSWIREYKSTQEESAGVDSHQDKKLTGAAIHESLLRNIRSTGSGLSPVSSPRWRLDEAKQTRHHRSRDVSADSPSRDSTHTTRHMRQHRNSSQGHDSPSQDLPAVPKHSRRRKSKGSSGGTSTRSSRSKGQTSLPDIPFSDMEFGSGSGHGVKNNENNLNSILEVKEEGGCNDHENSRGNMSLKVPINRDSLGKKKGIQSQKEKTLPTLCQEEEFSQDSRRALLSIQEQGWDLLYLSSLSPFQDLRVFNTPDSMASGKAHIPKTTTKNVGGSTSSSTSTGPMTRNRSKAMGLPTAQRTAGETSTRNLTKAQPQPKTVISLDTLGAGRRTSKSVGDTPLASEDSTARGNSSYSAPDAESSTDSQSGSSPGSPRRATTSAFSEDSSRTIAMPAMMTETAVVDERIVAMERAISKLTKTVEEKDLQIATLMNKLEVHNHGESSNGPVHQRTPQDGHKRVEDQHTNSTSIASLSVQQLHDMITNTIRAQYGGAPQSTLMYSKPYTKRIDSLRMPPGYQPPKFQQFDGKGNPKQHVAHFVETCNNAGTDGDLLTKQFVRSLRGNAFDWYTDLEPESIDNWEHMEREFLNRFYSTRRTVSMMELTNTKQWKDEPVVDYINRWRSLSLDCKDRLSETSGVEMCIQGMHWGLLYILQGIKPRTFEELATRAHDMELSLASRGEKNLPIAEHRKERKDNPSGISAKEKKEDRTRGPSQERERRRLTLKEMEEKTYPFPDSDVPGMLEDLLEKEIIKLPECKRPEEMGRTNDPKYCKYHRVVSHTVEKCFVLKDLILRLAREGKILLDLDEAVGSNHATFTFGSPSPTKTQSPLMLTPGASCKRIQFGTLEPVCLPCLEPQEDADIEDKPSSEEEGWTLVTHRKSRKQHNPKPRVIYAKGRRQMSRSMTPRKGRVMDNLKARQKGVRIEEVLQEDSHSPITLREFFPEGYFAEDLVTTAYMTSCHEVDEQDGSVQGEEEVHLGEANMIEKEENEIYAAEEVFAQCANCHGKITFTDEDLLLGSKPHNRPLFVSGYIREEKVSRILIDDGSAVNIMSKVTMKRLGISTEELSKSRLVIQGFNQEGQRAIGIIRLDVTMEDLKTRPLFHVIDSKTSYNLLLGRPWLHENGIVPSTLHQCFKRIAKERGRRGKDTMKSPHEDSRLSVAAAPKSHIASNGGITNLTICPIVQAEGRSNSIRASSGGQDKVASTKPPLKGFVKSASDSIKEGSLPDKRTKEGFDPKAYKLLAKSGYDFNNPSQLGQLYSDCVEEKSQGLNQTQRGLLYISPLRLQKKRVKRNQHPRSSVFDRLTSPTPRESVFNRLSVSIPTKEGTSHVRRSAFDRLGSPSTSKVASQSKVEKGDTRKKDESEICSLVPSRMKRELAVEVSVGSSLKAKRRTIIHTNRLGKQVDQEEEENETVILPAYHVTVETDSESSSSDDEPDEAPHAIEDGGQATVDELKELNLGTVDEPRPIFISALLTPAEEKEYLELLTEYKDVFAWTYKEMPGLDPRVAVHRLAIKQEARPVKQAQRRFRPELLPQIEAESERRMGRFEFVSTFRDLNRACPKDDFPLPNTELMVDSTIGHEALSFMDGSSGYNQIRMAPEDEELTAFRTPKGIYCYKVMPFGLKNAGATYQRAMQKIFDDILHKIVQCYVDDLVVKTRKREEHIRDLRIVFNRLRKYQLKMNPLKCAFGVTSGKFLGFIIRHRGIEVDQSKIDAIQRMPEPKNLRELRSLQGHLAYIRRFISNLAGRCQPFSRLMKKDTNFEWDEACKNAFESIKKYLLNPPVLGVPIPGKPLILYIAAQEQSLGALLAQKNEVEKEKALYYLSRKLTGAELRYSPIEKMCLALFFSIHKLRHYMQAHTIHLVAKVDPVKYILSRPVISGRLAKWSVAFQEFEIVYVPQKAIKGQALANFLADHPIPADWELSDDFPDEDVLYTEILPPWMMFFDGAARREESGAGVVFVSPQKHMLPFAFRLNEPCSNNVAEYQALIAGLQMALDMKISYLEVYGDSKLVINQLLTHYEVRNEGLVPYFRLATRLIEEFDGISLEHIPRSENKIADALANLATTLALSAKERVNVPVCNRWALTFTEEYTSETNAISVSVVEDEDWRQPLIDYLEHGKLPDDSRHKTEVRRRAPRFIYYKDTLYRRSFDGLFLRCLGKGETDQAMEEAHSGVCGAHQSGPKLYHRIKRMGYYWPTIVKDCMDYAKRCEACQLHANYIHQPPEPLHPTVASWPFDAWGLDVVGPLPKSSAGHLYILAATDYFSKWAEVISLKEVKKENVVNFIRTHLIYRYGVPRYIMTDNGKPFYNSLMDQLCEKFGFKQYKSSMYNAPANGLAEAFNKTLCNLLKKEHPRKLLHIRWCTASKQSFLWSDKFPLSELLYKKGLRNEENARLRLEELEALDEKRLEAQQHLECYQARLSRAFNKKVKPRSFQQGDLVLAVRRPINTLHKIGNKFTSKWDGPYVVQEVYTNGAYKIVDKDGIRVGPINARFLKRYYA</sequence>
<dbReference type="InterPro" id="IPR002156">
    <property type="entry name" value="RNaseH_domain"/>
</dbReference>
<name>A0A2N9IC60_FAGSY</name>
<evidence type="ECO:0000259" key="4">
    <source>
        <dbReference type="PROSITE" id="PS50108"/>
    </source>
</evidence>
<dbReference type="InterPro" id="IPR001584">
    <property type="entry name" value="Integrase_cat-core"/>
</dbReference>
<feature type="compositionally biased region" description="Basic and acidic residues" evidence="3">
    <location>
        <begin position="472"/>
        <end position="484"/>
    </location>
</feature>
<reference evidence="8" key="1">
    <citation type="submission" date="2018-02" db="EMBL/GenBank/DDBJ databases">
        <authorList>
            <person name="Cohen D.B."/>
            <person name="Kent A.D."/>
        </authorList>
    </citation>
    <scope>NUCLEOTIDE SEQUENCE</scope>
</reference>
<dbReference type="InterPro" id="IPR000095">
    <property type="entry name" value="CRIB_dom"/>
</dbReference>
<feature type="compositionally biased region" description="Low complexity" evidence="3">
    <location>
        <begin position="379"/>
        <end position="399"/>
    </location>
</feature>
<evidence type="ECO:0000256" key="2">
    <source>
        <dbReference type="SAM" id="Coils"/>
    </source>
</evidence>
<dbReference type="InterPro" id="IPR041577">
    <property type="entry name" value="RT_RNaseH_2"/>
</dbReference>
<dbReference type="Gene3D" id="3.10.10.10">
    <property type="entry name" value="HIV Type 1 Reverse Transcriptase, subunit A, domain 1"/>
    <property type="match status" value="1"/>
</dbReference>
<dbReference type="Gene3D" id="2.40.70.10">
    <property type="entry name" value="Acid Proteases"/>
    <property type="match status" value="1"/>
</dbReference>
<dbReference type="GO" id="GO:0003676">
    <property type="term" value="F:nucleic acid binding"/>
    <property type="evidence" value="ECO:0007669"/>
    <property type="project" value="InterPro"/>
</dbReference>
<feature type="region of interest" description="Disordered" evidence="3">
    <location>
        <begin position="1209"/>
        <end position="1250"/>
    </location>
</feature>
<dbReference type="Gene3D" id="3.30.420.10">
    <property type="entry name" value="Ribonuclease H-like superfamily/Ribonuclease H"/>
    <property type="match status" value="2"/>
</dbReference>
<dbReference type="PROSITE" id="PS50878">
    <property type="entry name" value="RT_POL"/>
    <property type="match status" value="1"/>
</dbReference>
<dbReference type="CDD" id="cd09279">
    <property type="entry name" value="RNase_HI_like"/>
    <property type="match status" value="1"/>
</dbReference>
<dbReference type="InterPro" id="IPR021109">
    <property type="entry name" value="Peptidase_aspartic_dom_sf"/>
</dbReference>
<dbReference type="SUPFAM" id="SSF56672">
    <property type="entry name" value="DNA/RNA polymerases"/>
    <property type="match status" value="1"/>
</dbReference>
<feature type="region of interest" description="Disordered" evidence="3">
    <location>
        <begin position="458"/>
        <end position="485"/>
    </location>
</feature>
<feature type="compositionally biased region" description="Basic and acidic residues" evidence="3">
    <location>
        <begin position="698"/>
        <end position="749"/>
    </location>
</feature>
<dbReference type="Pfam" id="PF17919">
    <property type="entry name" value="RT_RNaseH_2"/>
    <property type="match status" value="1"/>
</dbReference>
<evidence type="ECO:0000259" key="6">
    <source>
        <dbReference type="PROSITE" id="PS50879"/>
    </source>
</evidence>
<dbReference type="PANTHER" id="PTHR48475:SF1">
    <property type="entry name" value="RNASE H TYPE-1 DOMAIN-CONTAINING PROTEIN"/>
    <property type="match status" value="1"/>
</dbReference>
<feature type="compositionally biased region" description="Polar residues" evidence="3">
    <location>
        <begin position="462"/>
        <end position="471"/>
    </location>
</feature>
<accession>A0A2N9IC60</accession>
<dbReference type="CDD" id="cd09274">
    <property type="entry name" value="RNase_HI_RT_Ty3"/>
    <property type="match status" value="1"/>
</dbReference>
<dbReference type="FunFam" id="3.30.70.270:FF:000020">
    <property type="entry name" value="Transposon Tf2-6 polyprotein-like Protein"/>
    <property type="match status" value="1"/>
</dbReference>
<keyword evidence="1" id="KW-0233">DNA recombination</keyword>
<feature type="compositionally biased region" description="Polar residues" evidence="3">
    <location>
        <begin position="1358"/>
        <end position="1368"/>
    </location>
</feature>
<gene>
    <name evidence="8" type="ORF">FSB_LOCUS49552</name>
</gene>
<feature type="region of interest" description="Disordered" evidence="3">
    <location>
        <begin position="1442"/>
        <end position="1466"/>
    </location>
</feature>
<dbReference type="Pfam" id="PF03732">
    <property type="entry name" value="Retrotrans_gag"/>
    <property type="match status" value="1"/>
</dbReference>
<dbReference type="GO" id="GO:0004523">
    <property type="term" value="F:RNA-DNA hybrid ribonuclease activity"/>
    <property type="evidence" value="ECO:0007669"/>
    <property type="project" value="InterPro"/>
</dbReference>
<dbReference type="InterPro" id="IPR012337">
    <property type="entry name" value="RNaseH-like_sf"/>
</dbReference>
<evidence type="ECO:0000313" key="8">
    <source>
        <dbReference type="EMBL" id="SPD21670.1"/>
    </source>
</evidence>
<protein>
    <submittedName>
        <fullName evidence="8">Uncharacterized protein</fullName>
    </submittedName>
</protein>
<feature type="compositionally biased region" description="Polar residues" evidence="3">
    <location>
        <begin position="319"/>
        <end position="340"/>
    </location>
</feature>
<feature type="domain" description="Reverse transcriptase" evidence="5">
    <location>
        <begin position="1535"/>
        <end position="1718"/>
    </location>
</feature>
<feature type="compositionally biased region" description="Low complexity" evidence="3">
    <location>
        <begin position="294"/>
        <end position="304"/>
    </location>
</feature>
<evidence type="ECO:0000256" key="1">
    <source>
        <dbReference type="ARBA" id="ARBA00023172"/>
    </source>
</evidence>
<feature type="domain" description="RNase H type-1" evidence="6">
    <location>
        <begin position="1954"/>
        <end position="2083"/>
    </location>
</feature>
<dbReference type="InterPro" id="IPR005162">
    <property type="entry name" value="Retrotrans_gag_dom"/>
</dbReference>
<dbReference type="InterPro" id="IPR036397">
    <property type="entry name" value="RNaseH_sf"/>
</dbReference>
<feature type="compositionally biased region" description="Basic and acidic residues" evidence="3">
    <location>
        <begin position="91"/>
        <end position="104"/>
    </location>
</feature>
<dbReference type="CDD" id="cd00303">
    <property type="entry name" value="retropepsin_like"/>
    <property type="match status" value="1"/>
</dbReference>
<feature type="domain" description="Integrase catalytic" evidence="7">
    <location>
        <begin position="2247"/>
        <end position="2419"/>
    </location>
</feature>
<feature type="compositionally biased region" description="Basic and acidic residues" evidence="3">
    <location>
        <begin position="1237"/>
        <end position="1250"/>
    </location>
</feature>
<dbReference type="InterPro" id="IPR043502">
    <property type="entry name" value="DNA/RNA_pol_sf"/>
</dbReference>
<proteinExistence type="predicted"/>
<feature type="compositionally biased region" description="Low complexity" evidence="3">
    <location>
        <begin position="144"/>
        <end position="157"/>
    </location>
</feature>
<feature type="compositionally biased region" description="Basic and acidic residues" evidence="3">
    <location>
        <begin position="1369"/>
        <end position="1380"/>
    </location>
</feature>
<feature type="compositionally biased region" description="Acidic residues" evidence="3">
    <location>
        <begin position="1443"/>
        <end position="1455"/>
    </location>
</feature>
<dbReference type="CDD" id="cd01647">
    <property type="entry name" value="RT_LTR"/>
    <property type="match status" value="1"/>
</dbReference>
<dbReference type="PROSITE" id="PS50879">
    <property type="entry name" value="RNASE_H_1"/>
    <property type="match status" value="1"/>
</dbReference>
<dbReference type="SUPFAM" id="SSF53098">
    <property type="entry name" value="Ribonuclease H-like"/>
    <property type="match status" value="2"/>
</dbReference>
<feature type="compositionally biased region" description="Basic and acidic residues" evidence="3">
    <location>
        <begin position="1159"/>
        <end position="1175"/>
    </location>
</feature>
<dbReference type="GO" id="GO:0015074">
    <property type="term" value="P:DNA integration"/>
    <property type="evidence" value="ECO:0007669"/>
    <property type="project" value="InterPro"/>
</dbReference>